<dbReference type="Pfam" id="PF02213">
    <property type="entry name" value="GYF"/>
    <property type="match status" value="1"/>
</dbReference>
<reference evidence="3" key="1">
    <citation type="submission" date="2018-04" db="EMBL/GenBank/DDBJ databases">
        <title>Transcriptome of Schizaphis graminum biotype I.</title>
        <authorList>
            <person name="Scully E.D."/>
            <person name="Geib S.M."/>
            <person name="Palmer N.A."/>
            <person name="Koch K."/>
            <person name="Bradshaw J."/>
            <person name="Heng-Moss T."/>
            <person name="Sarath G."/>
        </authorList>
    </citation>
    <scope>NUCLEOTIDE SEQUENCE</scope>
</reference>
<dbReference type="EMBL" id="GGMR01016836">
    <property type="protein sequence ID" value="MBY29455.1"/>
    <property type="molecule type" value="Transcribed_RNA"/>
</dbReference>
<dbReference type="PANTHER" id="PTHR13138">
    <property type="entry name" value="PROTEIN LIN1"/>
    <property type="match status" value="1"/>
</dbReference>
<name>A0A2S2PJ70_SCHGA</name>
<proteinExistence type="predicted"/>
<organism evidence="3">
    <name type="scientific">Schizaphis graminum</name>
    <name type="common">Green bug aphid</name>
    <dbReference type="NCBI Taxonomy" id="13262"/>
    <lineage>
        <taxon>Eukaryota</taxon>
        <taxon>Metazoa</taxon>
        <taxon>Ecdysozoa</taxon>
        <taxon>Arthropoda</taxon>
        <taxon>Hexapoda</taxon>
        <taxon>Insecta</taxon>
        <taxon>Pterygota</taxon>
        <taxon>Neoptera</taxon>
        <taxon>Paraneoptera</taxon>
        <taxon>Hemiptera</taxon>
        <taxon>Sternorrhyncha</taxon>
        <taxon>Aphidomorpha</taxon>
        <taxon>Aphidoidea</taxon>
        <taxon>Aphididae</taxon>
        <taxon>Aphidini</taxon>
        <taxon>Schizaphis</taxon>
    </lineage>
</organism>
<accession>A0A2S2PJ70</accession>
<dbReference type="SUPFAM" id="SSF55277">
    <property type="entry name" value="GYF domain"/>
    <property type="match status" value="1"/>
</dbReference>
<feature type="region of interest" description="Disordered" evidence="1">
    <location>
        <begin position="17"/>
        <end position="38"/>
    </location>
</feature>
<dbReference type="InterPro" id="IPR039905">
    <property type="entry name" value="CD2BP2/Lin1"/>
</dbReference>
<feature type="domain" description="GYF" evidence="2">
    <location>
        <begin position="264"/>
        <end position="318"/>
    </location>
</feature>
<evidence type="ECO:0000313" key="3">
    <source>
        <dbReference type="EMBL" id="MBY29455.1"/>
    </source>
</evidence>
<protein>
    <submittedName>
        <fullName evidence="3">LIN1-like protein</fullName>
    </submittedName>
</protein>
<gene>
    <name evidence="3" type="ORF">g.11424</name>
</gene>
<feature type="compositionally biased region" description="Acidic residues" evidence="1">
    <location>
        <begin position="24"/>
        <end position="38"/>
    </location>
</feature>
<dbReference type="PANTHER" id="PTHR13138:SF3">
    <property type="entry name" value="CD2 ANTIGEN CYTOPLASMIC TAIL-BINDING PROTEIN 2"/>
    <property type="match status" value="1"/>
</dbReference>
<sequence length="323" mass="37908">MNKRKLEEEIFQQNKFEKLNNVADSEDDDDDDSVDENNYDVMQEQDIEGQEEGVVGQDGEIRITPFNMQEELEEGHFDKEGMYHWKKEKDVQDNWLENIDWCKIKDMSKEKKKTDESEEDNVEFNVVAAYKEILSMMEPKETISKSLRRLGGNKRLTTAERWKLKKAGLSTDEGSSTKVTRLTELANQILTANGNMDVYQETYEQISQIISKSEKKGQPSTSMSSDLDMYAEDFDLKEKEKLESTIQSDKVEPEESEELLTGESLQWEYKFSLESNEVFGPYNTEQMQKWKVEDKFKEPIWVRKCNSNSDFHSFIRVDFELYL</sequence>
<evidence type="ECO:0000256" key="1">
    <source>
        <dbReference type="SAM" id="MobiDB-lite"/>
    </source>
</evidence>
<evidence type="ECO:0000259" key="2">
    <source>
        <dbReference type="PROSITE" id="PS50829"/>
    </source>
</evidence>
<dbReference type="InterPro" id="IPR035445">
    <property type="entry name" value="GYF-like_dom_sf"/>
</dbReference>
<dbReference type="GO" id="GO:0005682">
    <property type="term" value="C:U5 snRNP"/>
    <property type="evidence" value="ECO:0007669"/>
    <property type="project" value="InterPro"/>
</dbReference>
<dbReference type="Gene3D" id="3.30.1490.40">
    <property type="match status" value="1"/>
</dbReference>
<dbReference type="PROSITE" id="PS50829">
    <property type="entry name" value="GYF"/>
    <property type="match status" value="1"/>
</dbReference>
<dbReference type="AlphaFoldDB" id="A0A2S2PJ70"/>
<dbReference type="InterPro" id="IPR003169">
    <property type="entry name" value="GYF"/>
</dbReference>